<dbReference type="EMBL" id="KZ302003">
    <property type="protein sequence ID" value="PFH50446.1"/>
    <property type="molecule type" value="Genomic_DNA"/>
</dbReference>
<evidence type="ECO:0000256" key="1">
    <source>
        <dbReference type="SAM" id="MobiDB-lite"/>
    </source>
</evidence>
<keyword evidence="4" id="KW-1185">Reference proteome</keyword>
<protein>
    <recommendedName>
        <fullName evidence="5">Extracellular membrane protein CFEM domain-containing protein</fullName>
    </recommendedName>
</protein>
<dbReference type="PANTHER" id="PTHR37612:SF20">
    <property type="entry name" value="PER-HEXAMER REPEAT PROTEIN 5-RELATED"/>
    <property type="match status" value="1"/>
</dbReference>
<evidence type="ECO:0008006" key="5">
    <source>
        <dbReference type="Google" id="ProtNLM"/>
    </source>
</evidence>
<evidence type="ECO:0000256" key="2">
    <source>
        <dbReference type="SAM" id="SignalP"/>
    </source>
</evidence>
<dbReference type="Proteomes" id="UP000242287">
    <property type="component" value="Unassembled WGS sequence"/>
</dbReference>
<feature type="region of interest" description="Disordered" evidence="1">
    <location>
        <begin position="107"/>
        <end position="181"/>
    </location>
</feature>
<proteinExistence type="predicted"/>
<organism evidence="3 4">
    <name type="scientific">Amanita thiersii Skay4041</name>
    <dbReference type="NCBI Taxonomy" id="703135"/>
    <lineage>
        <taxon>Eukaryota</taxon>
        <taxon>Fungi</taxon>
        <taxon>Dikarya</taxon>
        <taxon>Basidiomycota</taxon>
        <taxon>Agaricomycotina</taxon>
        <taxon>Agaricomycetes</taxon>
        <taxon>Agaricomycetidae</taxon>
        <taxon>Agaricales</taxon>
        <taxon>Pluteineae</taxon>
        <taxon>Amanitaceae</taxon>
        <taxon>Amanita</taxon>
    </lineage>
</organism>
<gene>
    <name evidence="3" type="ORF">AMATHDRAFT_60987</name>
</gene>
<keyword evidence="2" id="KW-0732">Signal</keyword>
<dbReference type="InterPro" id="IPR052258">
    <property type="entry name" value="Diverse_Func_Domain-Protein"/>
</dbReference>
<evidence type="ECO:0000313" key="3">
    <source>
        <dbReference type="EMBL" id="PFH50446.1"/>
    </source>
</evidence>
<sequence>MLHNTLFVSFTSILLASAYATNVHPLLAARQDLSQCLDQCSGVLNLVQSPDCKQDCICKQSTINDIGKCVDCANSVSSSTGQSIPGLGPSYMSDLIDNCRKAGFSVTAPGSSSGSSGTGSGNGSTSGSTSGTGSGNGSTSGTGSGTGSGSTSGTGSGSGSGSGSNSGLGNGLGGSTGGSSGAMGITAQLGTVAAAAIAGVVALA</sequence>
<dbReference type="OrthoDB" id="10531767at2759"/>
<accession>A0A2A9NRR1</accession>
<evidence type="ECO:0000313" key="4">
    <source>
        <dbReference type="Proteomes" id="UP000242287"/>
    </source>
</evidence>
<dbReference type="PANTHER" id="PTHR37612">
    <property type="entry name" value="FIBROIN HEAVY CHAIN FIB-H LIKE PROTEIN"/>
    <property type="match status" value="1"/>
</dbReference>
<feature type="compositionally biased region" description="Gly residues" evidence="1">
    <location>
        <begin position="116"/>
        <end position="181"/>
    </location>
</feature>
<feature type="signal peptide" evidence="2">
    <location>
        <begin position="1"/>
        <end position="20"/>
    </location>
</feature>
<feature type="chain" id="PRO_5012653997" description="Extracellular membrane protein CFEM domain-containing protein" evidence="2">
    <location>
        <begin position="21"/>
        <end position="204"/>
    </location>
</feature>
<dbReference type="AlphaFoldDB" id="A0A2A9NRR1"/>
<name>A0A2A9NRR1_9AGAR</name>
<reference evidence="3 4" key="1">
    <citation type="submission" date="2014-02" db="EMBL/GenBank/DDBJ databases">
        <title>Transposable element dynamics among asymbiotic and ectomycorrhizal Amanita fungi.</title>
        <authorList>
            <consortium name="DOE Joint Genome Institute"/>
            <person name="Hess J."/>
            <person name="Skrede I."/>
            <person name="Wolfe B."/>
            <person name="LaButti K."/>
            <person name="Ohm R.A."/>
            <person name="Grigoriev I.V."/>
            <person name="Pringle A."/>
        </authorList>
    </citation>
    <scope>NUCLEOTIDE SEQUENCE [LARGE SCALE GENOMIC DNA]</scope>
    <source>
        <strain evidence="3 4">SKay4041</strain>
    </source>
</reference>